<evidence type="ECO:0000313" key="2">
    <source>
        <dbReference type="Proteomes" id="UP000516437"/>
    </source>
</evidence>
<gene>
    <name evidence="1" type="ORF">CJ030_MR5G022573</name>
</gene>
<name>A0A6A1VL69_9ROSI</name>
<reference evidence="1 2" key="1">
    <citation type="journal article" date="2019" name="Plant Biotechnol. J.">
        <title>The red bayberry genome and genetic basis of sex determination.</title>
        <authorList>
            <person name="Jia H.M."/>
            <person name="Jia H.J."/>
            <person name="Cai Q.L."/>
            <person name="Wang Y."/>
            <person name="Zhao H.B."/>
            <person name="Yang W.F."/>
            <person name="Wang G.Y."/>
            <person name="Li Y.H."/>
            <person name="Zhan D.L."/>
            <person name="Shen Y.T."/>
            <person name="Niu Q.F."/>
            <person name="Chang L."/>
            <person name="Qiu J."/>
            <person name="Zhao L."/>
            <person name="Xie H.B."/>
            <person name="Fu W.Y."/>
            <person name="Jin J."/>
            <person name="Li X.W."/>
            <person name="Jiao Y."/>
            <person name="Zhou C.C."/>
            <person name="Tu T."/>
            <person name="Chai C.Y."/>
            <person name="Gao J.L."/>
            <person name="Fan L.J."/>
            <person name="van de Weg E."/>
            <person name="Wang J.Y."/>
            <person name="Gao Z.S."/>
        </authorList>
    </citation>
    <scope>NUCLEOTIDE SEQUENCE [LARGE SCALE GENOMIC DNA]</scope>
    <source>
        <tissue evidence="1">Leaves</tissue>
    </source>
</reference>
<keyword evidence="2" id="KW-1185">Reference proteome</keyword>
<organism evidence="1 2">
    <name type="scientific">Morella rubra</name>
    <name type="common">Chinese bayberry</name>
    <dbReference type="NCBI Taxonomy" id="262757"/>
    <lineage>
        <taxon>Eukaryota</taxon>
        <taxon>Viridiplantae</taxon>
        <taxon>Streptophyta</taxon>
        <taxon>Embryophyta</taxon>
        <taxon>Tracheophyta</taxon>
        <taxon>Spermatophyta</taxon>
        <taxon>Magnoliopsida</taxon>
        <taxon>eudicotyledons</taxon>
        <taxon>Gunneridae</taxon>
        <taxon>Pentapetalae</taxon>
        <taxon>rosids</taxon>
        <taxon>fabids</taxon>
        <taxon>Fagales</taxon>
        <taxon>Myricaceae</taxon>
        <taxon>Morella</taxon>
    </lineage>
</organism>
<evidence type="ECO:0000313" key="1">
    <source>
        <dbReference type="EMBL" id="KAB1212606.1"/>
    </source>
</evidence>
<dbReference type="AlphaFoldDB" id="A0A6A1VL69"/>
<dbReference type="Proteomes" id="UP000516437">
    <property type="component" value="Chromosome 5"/>
</dbReference>
<accession>A0A6A1VL69</accession>
<comment type="caution">
    <text evidence="1">The sequence shown here is derived from an EMBL/GenBank/DDBJ whole genome shotgun (WGS) entry which is preliminary data.</text>
</comment>
<dbReference type="EMBL" id="RXIC02000023">
    <property type="protein sequence ID" value="KAB1212606.1"/>
    <property type="molecule type" value="Genomic_DNA"/>
</dbReference>
<proteinExistence type="predicted"/>
<protein>
    <submittedName>
        <fullName evidence="1">Uncharacterized protein</fullName>
    </submittedName>
</protein>
<sequence length="163" mass="18332">MPLEVSKGSFDISHKTLRRRISVNKWVDVPAEVKEYIMDQFALVPVHSSLHAQETLDLTPKEELHIKLAVEGKPWDVAELLPSTSAAAAVASGASTEDEEWEVERLEMSQHQHHLLTLGHALCVMLLWENVVADYEVEHPLKVSGLCYVEDEEDALEHFAILS</sequence>